<protein>
    <recommendedName>
        <fullName evidence="4">Transcription factor</fullName>
    </recommendedName>
</protein>
<accession>A0ABQ8QXH2</accession>
<feature type="compositionally biased region" description="Polar residues" evidence="1">
    <location>
        <begin position="45"/>
        <end position="84"/>
    </location>
</feature>
<dbReference type="EMBL" id="JAOQBH010000030">
    <property type="protein sequence ID" value="KAJ4113283.1"/>
    <property type="molecule type" value="Genomic_DNA"/>
</dbReference>
<reference evidence="2" key="1">
    <citation type="submission" date="2022-09" db="EMBL/GenBank/DDBJ databases">
        <title>Fusarium specimens isolated from Avocado Roots.</title>
        <authorList>
            <person name="Stajich J."/>
            <person name="Roper C."/>
            <person name="Heimlech-Rivalta G."/>
        </authorList>
    </citation>
    <scope>NUCLEOTIDE SEQUENCE</scope>
    <source>
        <strain evidence="2">CF00095</strain>
    </source>
</reference>
<feature type="region of interest" description="Disordered" evidence="1">
    <location>
        <begin position="1"/>
        <end position="98"/>
    </location>
</feature>
<sequence length="98" mass="10945">MPDSHDTEIPQGQDSVHQSSTPSPQMERWLRESTKEMPFHLRSSIPVSSTQTQTTFNPSPYTASQNPAAQGSANETRPSLNRNSLKYHLGSQHEPVRS</sequence>
<feature type="compositionally biased region" description="Polar residues" evidence="1">
    <location>
        <begin position="10"/>
        <end position="24"/>
    </location>
</feature>
<comment type="caution">
    <text evidence="2">The sequence shown here is derived from an EMBL/GenBank/DDBJ whole genome shotgun (WGS) entry which is preliminary data.</text>
</comment>
<evidence type="ECO:0000313" key="3">
    <source>
        <dbReference type="Proteomes" id="UP001152024"/>
    </source>
</evidence>
<organism evidence="2 3">
    <name type="scientific">Fusarium equiseti</name>
    <name type="common">Fusarium scirpi</name>
    <dbReference type="NCBI Taxonomy" id="61235"/>
    <lineage>
        <taxon>Eukaryota</taxon>
        <taxon>Fungi</taxon>
        <taxon>Dikarya</taxon>
        <taxon>Ascomycota</taxon>
        <taxon>Pezizomycotina</taxon>
        <taxon>Sordariomycetes</taxon>
        <taxon>Hypocreomycetidae</taxon>
        <taxon>Hypocreales</taxon>
        <taxon>Nectriaceae</taxon>
        <taxon>Fusarium</taxon>
        <taxon>Fusarium incarnatum-equiseti species complex</taxon>
    </lineage>
</organism>
<name>A0ABQ8QXH2_FUSEQ</name>
<proteinExistence type="predicted"/>
<feature type="compositionally biased region" description="Basic and acidic residues" evidence="1">
    <location>
        <begin position="28"/>
        <end position="39"/>
    </location>
</feature>
<evidence type="ECO:0000256" key="1">
    <source>
        <dbReference type="SAM" id="MobiDB-lite"/>
    </source>
</evidence>
<evidence type="ECO:0008006" key="4">
    <source>
        <dbReference type="Google" id="ProtNLM"/>
    </source>
</evidence>
<dbReference type="Proteomes" id="UP001152024">
    <property type="component" value="Unassembled WGS sequence"/>
</dbReference>
<keyword evidence="3" id="KW-1185">Reference proteome</keyword>
<gene>
    <name evidence="2" type="ORF">NW768_011562</name>
</gene>
<evidence type="ECO:0000313" key="2">
    <source>
        <dbReference type="EMBL" id="KAJ4113283.1"/>
    </source>
</evidence>